<sequence length="465" mass="50454">MTDFEKITIENLGEESIKTARRPKFEPTNENLILPQQIQPNKNSCCKCNKKSGRCKKIRQYDVGTTGYIISKPGNYCLVEDILFTPTDVENPAILILASNVHLNLNNRDIKGNGARLGIVVTNINVTEHYSNITITNGSISNFYVWSIQAANNGRIDNLNINNINITSQNIPKVINDVVGGIWLDHVRNVIMNKLNFLLSFQYGYAFTQAIRSRNTSYITIEDTNIRGVNPSSTDITGSTLSTGISINFGYSTIIRNTNVSAIVANAISKNAYGIRCDGAYGLNLENCNVQGIINFKEIDSSATGIYISGIFGAIVKDCSVCNLESGGSGDSTGFYCGGETVQYSGCSASVIDSISGNAVGFNLVRFFEEYDGANMIWDNCASQQCHSLNSIGTGFGIFQQASATLKNSISSNNSHYGILVRPTASSIPSSKAIVFKNNVLSNNGVQSIVDETKKNVYIGNDSVN</sequence>
<organism evidence="1">
    <name type="scientific">Hyperionvirus sp</name>
    <dbReference type="NCBI Taxonomy" id="2487770"/>
    <lineage>
        <taxon>Viruses</taxon>
        <taxon>Varidnaviria</taxon>
        <taxon>Bamfordvirae</taxon>
        <taxon>Nucleocytoviricota</taxon>
        <taxon>Megaviricetes</taxon>
        <taxon>Imitervirales</taxon>
        <taxon>Mimiviridae</taxon>
        <taxon>Klosneuvirinae</taxon>
    </lineage>
</organism>
<accession>A0A3G5AB52</accession>
<dbReference type="SUPFAM" id="SSF51126">
    <property type="entry name" value="Pectin lyase-like"/>
    <property type="match status" value="1"/>
</dbReference>
<dbReference type="InterPro" id="IPR011050">
    <property type="entry name" value="Pectin_lyase_fold/virulence"/>
</dbReference>
<evidence type="ECO:0000313" key="1">
    <source>
        <dbReference type="EMBL" id="AYV83063.1"/>
    </source>
</evidence>
<reference evidence="1" key="1">
    <citation type="submission" date="2018-10" db="EMBL/GenBank/DDBJ databases">
        <title>Hidden diversity of soil giant viruses.</title>
        <authorList>
            <person name="Schulz F."/>
            <person name="Alteio L."/>
            <person name="Goudeau D."/>
            <person name="Ryan E.M."/>
            <person name="Malmstrom R.R."/>
            <person name="Blanchard J."/>
            <person name="Woyke T."/>
        </authorList>
    </citation>
    <scope>NUCLEOTIDE SEQUENCE</scope>
    <source>
        <strain evidence="1">HYV1</strain>
    </source>
</reference>
<proteinExistence type="predicted"/>
<name>A0A3G5AB52_9VIRU</name>
<protein>
    <recommendedName>
        <fullName evidence="2">Right handed beta helix domain-containing protein</fullName>
    </recommendedName>
</protein>
<evidence type="ECO:0008006" key="2">
    <source>
        <dbReference type="Google" id="ProtNLM"/>
    </source>
</evidence>
<dbReference type="EMBL" id="MK072386">
    <property type="protein sequence ID" value="AYV83063.1"/>
    <property type="molecule type" value="Genomic_DNA"/>
</dbReference>
<gene>
    <name evidence="1" type="ORF">Hyperionvirus4_28</name>
</gene>